<proteinExistence type="predicted"/>
<evidence type="ECO:0000313" key="3">
    <source>
        <dbReference type="EMBL" id="CAH0474834.1"/>
    </source>
</evidence>
<sequence>MDGKEMERERPKLHDPHIPRFPVIYPKPTYEQVRDNISQEDMIQSGIVGLVLFPLGYIVARQLDRSLARPGMWFTGILGTVGGVMLAYQNSSLRLQGFGRNDKEVARYQKYEAKNN</sequence>
<keyword evidence="1" id="KW-0812">Transmembrane</keyword>
<dbReference type="InterPro" id="IPR053229">
    <property type="entry name" value="NADH-Q_oxidrdct_subunit"/>
</dbReference>
<accession>A0AAU9KRM2</accession>
<dbReference type="InterPro" id="IPR019721">
    <property type="entry name" value="NADH-UbQ_OxRdtase_su21_N"/>
</dbReference>
<protein>
    <recommendedName>
        <fullName evidence="2">NADH-ubiquinone oxidoreductase 21kDa subunit N-terminal domain-containing protein</fullName>
    </recommendedName>
</protein>
<feature type="transmembrane region" description="Helical" evidence="1">
    <location>
        <begin position="72"/>
        <end position="88"/>
    </location>
</feature>
<reference evidence="3" key="1">
    <citation type="submission" date="2021-11" db="EMBL/GenBank/DDBJ databases">
        <authorList>
            <person name="Islam A."/>
            <person name="Islam S."/>
            <person name="Flora M.S."/>
            <person name="Rahman M."/>
            <person name="Ziaur R.M."/>
            <person name="Epstein J.H."/>
            <person name="Hassan M."/>
            <person name="Klassen M."/>
            <person name="Woodard K."/>
            <person name="Webb A."/>
            <person name="Webby R.J."/>
            <person name="El Zowalaty M.E."/>
        </authorList>
    </citation>
    <scope>NUCLEOTIDE SEQUENCE</scope>
    <source>
        <strain evidence="3">Pbs3</strain>
    </source>
</reference>
<evidence type="ECO:0000313" key="4">
    <source>
        <dbReference type="Proteomes" id="UP001160483"/>
    </source>
</evidence>
<dbReference type="AlphaFoldDB" id="A0AAU9KRM2"/>
<dbReference type="PANTHER" id="PTHR34062:SF1">
    <property type="entry name" value="NADH-UBIQUINONE OXIDOREDUCTASE 21KDA SUBUNIT N-TERMINAL DOMAIN-CONTAINING PROTEIN"/>
    <property type="match status" value="1"/>
</dbReference>
<dbReference type="PANTHER" id="PTHR34062">
    <property type="entry name" value="OXIDOREDUCTASE 21 KDA SUBUNIT, PUTATIVE (AFU_ORTHOLOGUE AFUA_4G04750)-RELATED"/>
    <property type="match status" value="1"/>
</dbReference>
<keyword evidence="1" id="KW-1133">Transmembrane helix</keyword>
<dbReference type="Proteomes" id="UP001160483">
    <property type="component" value="Unassembled WGS sequence"/>
</dbReference>
<evidence type="ECO:0000256" key="1">
    <source>
        <dbReference type="SAM" id="Phobius"/>
    </source>
</evidence>
<comment type="caution">
    <text evidence="3">The sequence shown here is derived from an EMBL/GenBank/DDBJ whole genome shotgun (WGS) entry which is preliminary data.</text>
</comment>
<gene>
    <name evidence="3" type="ORF">PBS003_LOCUS1675</name>
</gene>
<feature type="domain" description="NADH-ubiquinone oxidoreductase 21kDa subunit N-terminal" evidence="2">
    <location>
        <begin position="19"/>
        <end position="98"/>
    </location>
</feature>
<name>A0AAU9KRM2_9STRA</name>
<organism evidence="3 4">
    <name type="scientific">Peronospora belbahrii</name>
    <dbReference type="NCBI Taxonomy" id="622444"/>
    <lineage>
        <taxon>Eukaryota</taxon>
        <taxon>Sar</taxon>
        <taxon>Stramenopiles</taxon>
        <taxon>Oomycota</taxon>
        <taxon>Peronosporomycetes</taxon>
        <taxon>Peronosporales</taxon>
        <taxon>Peronosporaceae</taxon>
        <taxon>Peronospora</taxon>
    </lineage>
</organism>
<feature type="transmembrane region" description="Helical" evidence="1">
    <location>
        <begin position="42"/>
        <end position="60"/>
    </location>
</feature>
<evidence type="ECO:0000259" key="2">
    <source>
        <dbReference type="Pfam" id="PF10785"/>
    </source>
</evidence>
<dbReference type="EMBL" id="CAKKTJ010000114">
    <property type="protein sequence ID" value="CAH0474834.1"/>
    <property type="molecule type" value="Genomic_DNA"/>
</dbReference>
<keyword evidence="1" id="KW-0472">Membrane</keyword>
<dbReference type="Pfam" id="PF10785">
    <property type="entry name" value="NADH-u_ox-rdase"/>
    <property type="match status" value="1"/>
</dbReference>